<feature type="compositionally biased region" description="Gly residues" evidence="16">
    <location>
        <begin position="387"/>
        <end position="398"/>
    </location>
</feature>
<dbReference type="PANTHER" id="PTHR10694">
    <property type="entry name" value="LYSINE-SPECIFIC DEMETHYLASE"/>
    <property type="match status" value="1"/>
</dbReference>
<dbReference type="SMART" id="SM00501">
    <property type="entry name" value="BRIGHT"/>
    <property type="match status" value="1"/>
</dbReference>
<comment type="catalytic activity">
    <reaction evidence="14">
        <text>N(6),N(6),N(6)-trimethyl-L-lysyl(4)-[histone H3] + 3 2-oxoglutarate + 3 O2 = L-lysyl(4)-[histone H3] + 3 formaldehyde + 3 succinate + 3 CO2</text>
        <dbReference type="Rhea" id="RHEA:60208"/>
        <dbReference type="Rhea" id="RHEA-COMP:15537"/>
        <dbReference type="Rhea" id="RHEA-COMP:15547"/>
        <dbReference type="ChEBI" id="CHEBI:15379"/>
        <dbReference type="ChEBI" id="CHEBI:16526"/>
        <dbReference type="ChEBI" id="CHEBI:16810"/>
        <dbReference type="ChEBI" id="CHEBI:16842"/>
        <dbReference type="ChEBI" id="CHEBI:29969"/>
        <dbReference type="ChEBI" id="CHEBI:30031"/>
        <dbReference type="ChEBI" id="CHEBI:61961"/>
        <dbReference type="EC" id="1.14.11.67"/>
    </reaction>
</comment>
<dbReference type="Pfam" id="PF02375">
    <property type="entry name" value="JmjN"/>
    <property type="match status" value="1"/>
</dbReference>
<dbReference type="SUPFAM" id="SSF46774">
    <property type="entry name" value="ARID-like"/>
    <property type="match status" value="1"/>
</dbReference>
<keyword evidence="12" id="KW-0408">Iron</keyword>
<evidence type="ECO:0000256" key="10">
    <source>
        <dbReference type="ARBA" id="ARBA00022964"/>
    </source>
</evidence>
<dbReference type="InterPro" id="IPR013637">
    <property type="entry name" value="Lys_sp_deMease-like_dom"/>
</dbReference>
<proteinExistence type="inferred from homology"/>
<feature type="compositionally biased region" description="Pro residues" evidence="16">
    <location>
        <begin position="293"/>
        <end position="307"/>
    </location>
</feature>
<dbReference type="InterPro" id="IPR036431">
    <property type="entry name" value="ARID_dom_sf"/>
</dbReference>
<evidence type="ECO:0000256" key="14">
    <source>
        <dbReference type="ARBA" id="ARBA00048734"/>
    </source>
</evidence>
<dbReference type="SMART" id="SM00545">
    <property type="entry name" value="JmjN"/>
    <property type="match status" value="1"/>
</dbReference>
<evidence type="ECO:0000256" key="6">
    <source>
        <dbReference type="ARBA" id="ARBA00022737"/>
    </source>
</evidence>
<dbReference type="Pfam" id="PF02928">
    <property type="entry name" value="zf-C5HC2"/>
    <property type="match status" value="1"/>
</dbReference>
<feature type="region of interest" description="Disordered" evidence="16">
    <location>
        <begin position="1500"/>
        <end position="1644"/>
    </location>
</feature>
<dbReference type="PANTHER" id="PTHR10694:SF43">
    <property type="entry name" value="LYSINE-SPECIFIC DEMETHYLASE 5C"/>
    <property type="match status" value="1"/>
</dbReference>
<feature type="compositionally biased region" description="Basic and acidic residues" evidence="16">
    <location>
        <begin position="195"/>
        <end position="209"/>
    </location>
</feature>
<accession>A0AAJ7U0M9</accession>
<dbReference type="GO" id="GO:0000785">
    <property type="term" value="C:chromatin"/>
    <property type="evidence" value="ECO:0007669"/>
    <property type="project" value="TreeGrafter"/>
</dbReference>
<evidence type="ECO:0000256" key="13">
    <source>
        <dbReference type="ARBA" id="ARBA00023242"/>
    </source>
</evidence>
<dbReference type="InterPro" id="IPR001841">
    <property type="entry name" value="Znf_RING"/>
</dbReference>
<dbReference type="SMART" id="SM00558">
    <property type="entry name" value="JmjC"/>
    <property type="match status" value="1"/>
</dbReference>
<keyword evidence="13" id="KW-0539">Nucleus</keyword>
<dbReference type="SMART" id="SM01014">
    <property type="entry name" value="ARID"/>
    <property type="match status" value="1"/>
</dbReference>
<keyword evidence="10" id="KW-0223">Dioxygenase</keyword>
<dbReference type="InterPro" id="IPR004198">
    <property type="entry name" value="Znf_C5HC2"/>
</dbReference>
<keyword evidence="9" id="KW-0156">Chromatin regulator</keyword>
<dbReference type="Pfam" id="PF02373">
    <property type="entry name" value="JmjC"/>
    <property type="match status" value="1"/>
</dbReference>
<evidence type="ECO:0000256" key="12">
    <source>
        <dbReference type="ARBA" id="ARBA00023004"/>
    </source>
</evidence>
<evidence type="ECO:0000256" key="5">
    <source>
        <dbReference type="ARBA" id="ARBA00022723"/>
    </source>
</evidence>
<dbReference type="GO" id="GO:0008270">
    <property type="term" value="F:zinc ion binding"/>
    <property type="evidence" value="ECO:0007669"/>
    <property type="project" value="UniProtKB-KW"/>
</dbReference>
<dbReference type="CDD" id="cd16864">
    <property type="entry name" value="ARID_JARID"/>
    <property type="match status" value="1"/>
</dbReference>
<feature type="domain" description="RING-type" evidence="18">
    <location>
        <begin position="411"/>
        <end position="455"/>
    </location>
</feature>
<feature type="region of interest" description="Disordered" evidence="16">
    <location>
        <begin position="188"/>
        <end position="226"/>
    </location>
</feature>
<keyword evidence="8" id="KW-0862">Zinc</keyword>
<dbReference type="FunFam" id="1.10.150.60:FF:000001">
    <property type="entry name" value="Putative lysine-specific demethylase 5b"/>
    <property type="match status" value="1"/>
</dbReference>
<dbReference type="Pfam" id="PF08429">
    <property type="entry name" value="PLU-1"/>
    <property type="match status" value="1"/>
</dbReference>
<dbReference type="PROSITE" id="PS51183">
    <property type="entry name" value="JMJN"/>
    <property type="match status" value="1"/>
</dbReference>
<dbReference type="InterPro" id="IPR003349">
    <property type="entry name" value="JmjN"/>
</dbReference>
<feature type="region of interest" description="Disordered" evidence="16">
    <location>
        <begin position="1261"/>
        <end position="1303"/>
    </location>
</feature>
<reference evidence="23" key="1">
    <citation type="submission" date="2025-08" db="UniProtKB">
        <authorList>
            <consortium name="RefSeq"/>
        </authorList>
    </citation>
    <scope>IDENTIFICATION</scope>
    <source>
        <tissue evidence="23">Sperm</tissue>
    </source>
</reference>
<feature type="domain" description="ARID" evidence="19">
    <location>
        <begin position="78"/>
        <end position="168"/>
    </location>
</feature>
<keyword evidence="7 15" id="KW-0863">Zinc-finger</keyword>
<keyword evidence="6" id="KW-0677">Repeat</keyword>
<dbReference type="InterPro" id="IPR019787">
    <property type="entry name" value="Znf_PHD-finger"/>
</dbReference>
<organism evidence="22 23">
    <name type="scientific">Petromyzon marinus</name>
    <name type="common">Sea lamprey</name>
    <dbReference type="NCBI Taxonomy" id="7757"/>
    <lineage>
        <taxon>Eukaryota</taxon>
        <taxon>Metazoa</taxon>
        <taxon>Chordata</taxon>
        <taxon>Craniata</taxon>
        <taxon>Vertebrata</taxon>
        <taxon>Cyclostomata</taxon>
        <taxon>Hyperoartia</taxon>
        <taxon>Petromyzontiformes</taxon>
        <taxon>Petromyzontidae</taxon>
        <taxon>Petromyzon</taxon>
    </lineage>
</organism>
<evidence type="ECO:0000259" key="21">
    <source>
        <dbReference type="PROSITE" id="PS51184"/>
    </source>
</evidence>
<feature type="domain" description="JmjC" evidence="21">
    <location>
        <begin position="552"/>
        <end position="718"/>
    </location>
</feature>
<evidence type="ECO:0000256" key="7">
    <source>
        <dbReference type="ARBA" id="ARBA00022771"/>
    </source>
</evidence>
<dbReference type="InterPro" id="IPR003347">
    <property type="entry name" value="JmjC_dom"/>
</dbReference>
<evidence type="ECO:0000259" key="17">
    <source>
        <dbReference type="PROSITE" id="PS50016"/>
    </source>
</evidence>
<evidence type="ECO:0000256" key="11">
    <source>
        <dbReference type="ARBA" id="ARBA00023002"/>
    </source>
</evidence>
<feature type="region of interest" description="Disordered" evidence="16">
    <location>
        <begin position="380"/>
        <end position="399"/>
    </location>
</feature>
<dbReference type="RefSeq" id="XP_032827560.1">
    <property type="nucleotide sequence ID" value="XM_032971669.1"/>
</dbReference>
<dbReference type="InterPro" id="IPR013083">
    <property type="entry name" value="Znf_RING/FYVE/PHD"/>
</dbReference>
<feature type="compositionally biased region" description="Low complexity" evidence="16">
    <location>
        <begin position="1539"/>
        <end position="1570"/>
    </location>
</feature>
<dbReference type="Pfam" id="PF01388">
    <property type="entry name" value="ARID"/>
    <property type="match status" value="1"/>
</dbReference>
<feature type="region of interest" description="Disordered" evidence="16">
    <location>
        <begin position="1435"/>
        <end position="1458"/>
    </location>
</feature>
<dbReference type="InterPro" id="IPR001965">
    <property type="entry name" value="Znf_PHD"/>
</dbReference>
<dbReference type="Pfam" id="PF00628">
    <property type="entry name" value="PHD"/>
    <property type="match status" value="1"/>
</dbReference>
<feature type="region of interest" description="Disordered" evidence="16">
    <location>
        <begin position="275"/>
        <end position="375"/>
    </location>
</feature>
<dbReference type="GO" id="GO:0006355">
    <property type="term" value="P:regulation of DNA-templated transcription"/>
    <property type="evidence" value="ECO:0007669"/>
    <property type="project" value="TreeGrafter"/>
</dbReference>
<keyword evidence="11" id="KW-0560">Oxidoreductase</keyword>
<dbReference type="SUPFAM" id="SSF51197">
    <property type="entry name" value="Clavaminate synthase-like"/>
    <property type="match status" value="1"/>
</dbReference>
<dbReference type="EC" id="1.14.11.67" evidence="4"/>
<dbReference type="GO" id="GO:0005634">
    <property type="term" value="C:nucleus"/>
    <property type="evidence" value="ECO:0007669"/>
    <property type="project" value="UniProtKB-SubCell"/>
</dbReference>
<dbReference type="Gene3D" id="2.60.120.650">
    <property type="entry name" value="Cupin"/>
    <property type="match status" value="1"/>
</dbReference>
<dbReference type="SMART" id="SM00249">
    <property type="entry name" value="PHD"/>
    <property type="match status" value="2"/>
</dbReference>
<dbReference type="Gene3D" id="1.10.150.60">
    <property type="entry name" value="ARID DNA-binding domain"/>
    <property type="match status" value="1"/>
</dbReference>
<keyword evidence="22" id="KW-1185">Reference proteome</keyword>
<evidence type="ECO:0000256" key="1">
    <source>
        <dbReference type="ARBA" id="ARBA00001954"/>
    </source>
</evidence>
<evidence type="ECO:0000313" key="22">
    <source>
        <dbReference type="Proteomes" id="UP001318040"/>
    </source>
</evidence>
<evidence type="ECO:0000259" key="18">
    <source>
        <dbReference type="PROSITE" id="PS50089"/>
    </source>
</evidence>
<evidence type="ECO:0000256" key="3">
    <source>
        <dbReference type="ARBA" id="ARBA00006801"/>
    </source>
</evidence>
<dbReference type="InterPro" id="IPR001606">
    <property type="entry name" value="ARID_dom"/>
</dbReference>
<dbReference type="InterPro" id="IPR011011">
    <property type="entry name" value="Znf_FYVE_PHD"/>
</dbReference>
<dbReference type="KEGG" id="pmrn:116952378"/>
<evidence type="ECO:0000259" key="19">
    <source>
        <dbReference type="PROSITE" id="PS51011"/>
    </source>
</evidence>
<dbReference type="GO" id="GO:0003677">
    <property type="term" value="F:DNA binding"/>
    <property type="evidence" value="ECO:0007669"/>
    <property type="project" value="InterPro"/>
</dbReference>
<comment type="similarity">
    <text evidence="3">Belongs to the JARID1 histone demethylase family.</text>
</comment>
<evidence type="ECO:0000259" key="20">
    <source>
        <dbReference type="PROSITE" id="PS51183"/>
    </source>
</evidence>
<evidence type="ECO:0000313" key="23">
    <source>
        <dbReference type="RefSeq" id="XP_032827560.1"/>
    </source>
</evidence>
<dbReference type="InterPro" id="IPR048615">
    <property type="entry name" value="KDM5_C-hel"/>
</dbReference>
<evidence type="ECO:0000256" key="9">
    <source>
        <dbReference type="ARBA" id="ARBA00022853"/>
    </source>
</evidence>
<name>A0AAJ7U0M9_PETMA</name>
<evidence type="ECO:0000256" key="2">
    <source>
        <dbReference type="ARBA" id="ARBA00004123"/>
    </source>
</evidence>
<evidence type="ECO:0000256" key="8">
    <source>
        <dbReference type="ARBA" id="ARBA00022833"/>
    </source>
</evidence>
<dbReference type="Pfam" id="PF21323">
    <property type="entry name" value="KDM5_C-hel"/>
    <property type="match status" value="1"/>
</dbReference>
<dbReference type="PROSITE" id="PS01359">
    <property type="entry name" value="ZF_PHD_1"/>
    <property type="match status" value="1"/>
</dbReference>
<dbReference type="InterPro" id="IPR019786">
    <property type="entry name" value="Zinc_finger_PHD-type_CS"/>
</dbReference>
<comment type="subcellular location">
    <subcellularLocation>
        <location evidence="2">Nucleus</location>
    </subcellularLocation>
</comment>
<sequence length="1644" mass="179894">MGDHEEFAAPPECPVFEPSREEFAEPLAFIAKIRPIAEKTGICKIRPPADWQPPFAVDVDNFRFTPRIQRLNELEAQTRVKLNFLDQIAKFWELQGSTLKIPIVERRTLDLYTLSKVVMEEGGFEYLSRERKWARVSLRMGYPAHRGVGSLLRSHYERILYPYDLFHAGVSLHTLKNLSKQKLPLSLARSAAPTDKQDDVGEKDKEYKPHGIPQRLSVQPSKTDCYGRRAKRLNTEPEPTEADIASNPELKKLQIYGAGPKMMGLGLMAREKLGASRRKDGDVKQEPTVAPKLEPPPPPPPPTPPPALAADGGENSSKWEDSAGAGKQSLGPSPSPPVLARAERAEQACKPEPPSSPVVISDDDDDDGGGAGEVRGAGAAEEQKLEGAGGGGGSGGAAVDGSVEQKAEGACLVCESAVAVETMLRCSRCGDGYHRTCLVPPPPEVASAHWRCPKCIAEECSKPHEAFGFEQATKEYTLQSFGEMADTFKADYFNMPVHMVPTDLVEREFWRLVNSIEEDVTVEYGADIHSREFGSGFPVRDQERILTPEEETYVESGWNLNIIPVHGQSVLGFINADISGMKVPWLYVGMCFSAFCWHIEDHWSYSINYLHWGEPKTWYGVPSHAAEHLESVMRKLAPELFESQPDLLHQLVTIMNPNLLMSHGVPVVRTNQCAGEFVVTFPRAYHSGFNQGYNFAEAVNFCTADWLPMGRLCVDHYRRLHRYCVFSHEELICKMASDPEGLGLNLAAAVHKELFIMVQEERKLRRALLQRGTTEAEREAFELLPDDERQCDTCKTTCFLSALACSRCHNRLVCLHHAAQLCKCPPAKHYLRYRYTLDELPAMLQRLKVCAESFDSWATRTRRALEAEGALKKELPHLQELAAEAEERKFPENDLSLQLHVVVTETERCLALVRSLLHARPADGSGEEPVERLTLVELRELVEQMQSLPCAVPEAAQVEELLERAERLEVRATEVAEEAAPGASTVEALLRDIERLGPTIVLPHAATLRDALPRSRWLHQVRENLSQGGGRVPLDAVRGLLRAGLALPANPSVQKALSELQELQSIAQRWEEKAALCLQSGQRHSAATLEAIVADAEQVPAVLPKVRALTAALAAARQWSHLLEAMQNADHFPYLEVLESTVRCGADVAVRLDALPQLQAQVQLARAWRERTERTFLRRHSSYSVLEVLSPRTDIGEYGKRRPRVVAGDPKAAPPAEVTIADLQRQIKEARDPDAVVQSLKDAERREVEAIRRLRAKNASKLALPLPTSGSSPHRHSPKALAGPTPRPQQPGDPGVAVNNGDAADGAAGTGAAEFCLCRRPARGLMLHCELCGDWFHCGTCVPVPRSGTGRRHGPGYRLLRVPGPPFLCPGCQRSRRPRLVAILPLLLALQKLPARLAEGEALQHLTERAVGWQEQARQALAKDEVWPLMTTADQADNDPAAAPAPAPPPAGAGSGRLSAETTRELTELLVEGGLLEMSLEETCLIWRVLQAAQPEQLPGDITFGPRGEDGAAGTATAQGAGGSGGDHRRKRRGKAERGTGARAAAATHGPLAAGNISSSNSDKNSSGCNAAEDDNAASTLLKRPRQDTETGDGDEATAAAAMGGAGGVVERPAREQEEEGEVCNNGGPSRLQRPLGVCNGVER</sequence>
<evidence type="ECO:0000256" key="15">
    <source>
        <dbReference type="PROSITE-ProRule" id="PRU00175"/>
    </source>
</evidence>
<evidence type="ECO:0000256" key="4">
    <source>
        <dbReference type="ARBA" id="ARBA00012902"/>
    </source>
</evidence>
<dbReference type="GO" id="GO:0034647">
    <property type="term" value="F:histone H3K4me/H3K4me2/H3K4me3 demethylase activity"/>
    <property type="evidence" value="ECO:0007669"/>
    <property type="project" value="UniProtKB-EC"/>
</dbReference>
<dbReference type="Gene3D" id="3.30.40.10">
    <property type="entry name" value="Zinc/RING finger domain, C3HC4 (zinc finger)"/>
    <property type="match status" value="1"/>
</dbReference>
<dbReference type="PROSITE" id="PS51011">
    <property type="entry name" value="ARID"/>
    <property type="match status" value="1"/>
</dbReference>
<dbReference type="PROSITE" id="PS50089">
    <property type="entry name" value="ZF_RING_2"/>
    <property type="match status" value="1"/>
</dbReference>
<feature type="compositionally biased region" description="Basic and acidic residues" evidence="16">
    <location>
        <begin position="275"/>
        <end position="285"/>
    </location>
</feature>
<dbReference type="Proteomes" id="UP001318040">
    <property type="component" value="Chromosome 46"/>
</dbReference>
<protein>
    <recommendedName>
        <fullName evidence="4">[histone H3]-trimethyl-L-lysine(4) demethylase</fullName>
        <ecNumber evidence="4">1.14.11.67</ecNumber>
    </recommendedName>
</protein>
<dbReference type="PROSITE" id="PS51184">
    <property type="entry name" value="JMJC"/>
    <property type="match status" value="1"/>
</dbReference>
<evidence type="ECO:0000256" key="16">
    <source>
        <dbReference type="SAM" id="MobiDB-lite"/>
    </source>
</evidence>
<dbReference type="SUPFAM" id="SSF57903">
    <property type="entry name" value="FYVE/PHD zinc finger"/>
    <property type="match status" value="2"/>
</dbReference>
<comment type="cofactor">
    <cofactor evidence="1">
        <name>Fe(2+)</name>
        <dbReference type="ChEBI" id="CHEBI:29033"/>
    </cofactor>
</comment>
<feature type="domain" description="JmjN" evidence="20">
    <location>
        <begin position="13"/>
        <end position="54"/>
    </location>
</feature>
<gene>
    <name evidence="23" type="primary">LOC116952378</name>
</gene>
<feature type="domain" description="PHD-type" evidence="17">
    <location>
        <begin position="408"/>
        <end position="458"/>
    </location>
</feature>
<dbReference type="FunFam" id="2.60.120.650:FF:000001">
    <property type="entry name" value="Putative lysine-specific demethylase 5b"/>
    <property type="match status" value="1"/>
</dbReference>
<dbReference type="PROSITE" id="PS50016">
    <property type="entry name" value="ZF_PHD_2"/>
    <property type="match status" value="1"/>
</dbReference>
<keyword evidence="5" id="KW-0479">Metal-binding</keyword>